<dbReference type="NCBIfam" id="TIGR00341">
    <property type="entry name" value="TIGR00341 family protein"/>
    <property type="match status" value="1"/>
</dbReference>
<keyword evidence="2" id="KW-1133">Transmembrane helix</keyword>
<evidence type="ECO:0000256" key="2">
    <source>
        <dbReference type="SAM" id="Phobius"/>
    </source>
</evidence>
<comment type="caution">
    <text evidence="3">The sequence shown here is derived from an EMBL/GenBank/DDBJ whole genome shotgun (WGS) entry which is preliminary data.</text>
</comment>
<dbReference type="RefSeq" id="WP_224827309.1">
    <property type="nucleotide sequence ID" value="NZ_JAIVEF010000001.1"/>
</dbReference>
<protein>
    <submittedName>
        <fullName evidence="3">TIGR00341 family protein</fullName>
    </submittedName>
</protein>
<feature type="transmembrane region" description="Helical" evidence="2">
    <location>
        <begin position="175"/>
        <end position="196"/>
    </location>
</feature>
<feature type="compositionally biased region" description="Basic residues" evidence="1">
    <location>
        <begin position="445"/>
        <end position="454"/>
    </location>
</feature>
<accession>A0ABD5QFY7</accession>
<keyword evidence="2" id="KW-0472">Membrane</keyword>
<name>A0ABD5QFY7_9EURY</name>
<feature type="transmembrane region" description="Helical" evidence="2">
    <location>
        <begin position="273"/>
        <end position="299"/>
    </location>
</feature>
<organism evidence="3 4">
    <name type="scientific">Saliphagus infecundisoli</name>
    <dbReference type="NCBI Taxonomy" id="1849069"/>
    <lineage>
        <taxon>Archaea</taxon>
        <taxon>Methanobacteriati</taxon>
        <taxon>Methanobacteriota</taxon>
        <taxon>Stenosarchaea group</taxon>
        <taxon>Halobacteria</taxon>
        <taxon>Halobacteriales</taxon>
        <taxon>Natrialbaceae</taxon>
        <taxon>Saliphagus</taxon>
    </lineage>
</organism>
<feature type="transmembrane region" description="Helical" evidence="2">
    <location>
        <begin position="244"/>
        <end position="267"/>
    </location>
</feature>
<feature type="transmembrane region" description="Helical" evidence="2">
    <location>
        <begin position="116"/>
        <end position="134"/>
    </location>
</feature>
<feature type="transmembrane region" description="Helical" evidence="2">
    <location>
        <begin position="140"/>
        <end position="163"/>
    </location>
</feature>
<proteinExistence type="predicted"/>
<gene>
    <name evidence="3" type="ORF">ACFPFO_12400</name>
</gene>
<dbReference type="Pfam" id="PF04087">
    <property type="entry name" value="DUF389"/>
    <property type="match status" value="1"/>
</dbReference>
<dbReference type="AlphaFoldDB" id="A0ABD5QFY7"/>
<dbReference type="PANTHER" id="PTHR20992:SF9">
    <property type="entry name" value="AT15442P-RELATED"/>
    <property type="match status" value="1"/>
</dbReference>
<feature type="region of interest" description="Disordered" evidence="1">
    <location>
        <begin position="435"/>
        <end position="454"/>
    </location>
</feature>
<reference evidence="3 4" key="1">
    <citation type="journal article" date="2019" name="Int. J. Syst. Evol. Microbiol.">
        <title>The Global Catalogue of Microorganisms (GCM) 10K type strain sequencing project: providing services to taxonomists for standard genome sequencing and annotation.</title>
        <authorList>
            <consortium name="The Broad Institute Genomics Platform"/>
            <consortium name="The Broad Institute Genome Sequencing Center for Infectious Disease"/>
            <person name="Wu L."/>
            <person name="Ma J."/>
        </authorList>
    </citation>
    <scope>NUCLEOTIDE SEQUENCE [LARGE SCALE GENOMIC DNA]</scope>
    <source>
        <strain evidence="3 4">CGMCC 1.15824</strain>
    </source>
</reference>
<keyword evidence="2" id="KW-0812">Transmembrane</keyword>
<evidence type="ECO:0000256" key="1">
    <source>
        <dbReference type="SAM" id="MobiDB-lite"/>
    </source>
</evidence>
<feature type="transmembrane region" description="Helical" evidence="2">
    <location>
        <begin position="216"/>
        <end position="237"/>
    </location>
</feature>
<sequence>MRLVQIRIATEVKERVLDTFDEENIEYVIADEGGDGDGVIAYFPLPDGAVEKVLDRLRRDGLDEDAFTVITDIQSATTPAFDELESQYTQGPDDEVGLSHATLRTNAREVTPSRTLFVTFAALSAIVAAAGLVLDSAIVIVGAMVISPFAGSSLSASVGMVIGDHRSVLDSFKSQLLGLGVAIGSATAAAAVFRWGYLVPPRLAIENISQVNAFSIPIVLTFVIAIFAGAAGALALATDLDVSLAGVAVAAAIVPAAAAIGLGIVWAKPSLAVGALVLLVMNVLLINVSAFVALTLFGYRSSSSSRLRDHLRFDLRSTAYAILAGVVLVVLVASVVSTIQYLILVETVNHNVDDVLTEEEYRHLELIDVQTDYSGDSLYPRNSEGTDSVTVVVGHRTTGENPQLSAALQRRITADTPGTVSVRVQFVNYQVTNSSSERGSDRRLSGHRITARAA</sequence>
<evidence type="ECO:0000313" key="4">
    <source>
        <dbReference type="Proteomes" id="UP001595925"/>
    </source>
</evidence>
<feature type="transmembrane region" description="Helical" evidence="2">
    <location>
        <begin position="320"/>
        <end position="343"/>
    </location>
</feature>
<dbReference type="InterPro" id="IPR005240">
    <property type="entry name" value="DUF389"/>
</dbReference>
<evidence type="ECO:0000313" key="3">
    <source>
        <dbReference type="EMBL" id="MFC4988548.1"/>
    </source>
</evidence>
<keyword evidence="4" id="KW-1185">Reference proteome</keyword>
<dbReference type="Proteomes" id="UP001595925">
    <property type="component" value="Unassembled WGS sequence"/>
</dbReference>
<dbReference type="PANTHER" id="PTHR20992">
    <property type="entry name" value="AT15442P-RELATED"/>
    <property type="match status" value="1"/>
</dbReference>
<dbReference type="EMBL" id="JBHSJG010000036">
    <property type="protein sequence ID" value="MFC4988548.1"/>
    <property type="molecule type" value="Genomic_DNA"/>
</dbReference>